<comment type="caution">
    <text evidence="19">The sequence shown here is derived from an EMBL/GenBank/DDBJ whole genome shotgun (WGS) entry which is preliminary data.</text>
</comment>
<feature type="transmembrane region" description="Helical" evidence="16">
    <location>
        <begin position="206"/>
        <end position="228"/>
    </location>
</feature>
<comment type="similarity">
    <text evidence="13">Belongs to the SAT4 family.</text>
</comment>
<feature type="transmembrane region" description="Helical" evidence="16">
    <location>
        <begin position="248"/>
        <end position="275"/>
    </location>
</feature>
<evidence type="ECO:0000256" key="3">
    <source>
        <dbReference type="ARBA" id="ARBA00004613"/>
    </source>
</evidence>
<dbReference type="Pfam" id="PF05730">
    <property type="entry name" value="CFEM"/>
    <property type="match status" value="1"/>
</dbReference>
<keyword evidence="12" id="KW-0449">Lipoprotein</keyword>
<keyword evidence="14" id="KW-0479">Metal-binding</keyword>
<keyword evidence="8 17" id="KW-0732">Signal</keyword>
<feature type="chain" id="PRO_5012902563" description="CFEM domain-containing protein" evidence="17">
    <location>
        <begin position="22"/>
        <end position="431"/>
    </location>
</feature>
<feature type="transmembrane region" description="Helical" evidence="16">
    <location>
        <begin position="127"/>
        <end position="148"/>
    </location>
</feature>
<dbReference type="InterPro" id="IPR008427">
    <property type="entry name" value="Extracellular_membr_CFEM_dom"/>
</dbReference>
<keyword evidence="6" id="KW-0336">GPI-anchor</keyword>
<evidence type="ECO:0000256" key="8">
    <source>
        <dbReference type="ARBA" id="ARBA00022729"/>
    </source>
</evidence>
<evidence type="ECO:0000256" key="15">
    <source>
        <dbReference type="SAM" id="MobiDB-lite"/>
    </source>
</evidence>
<feature type="transmembrane region" description="Helical" evidence="16">
    <location>
        <begin position="327"/>
        <end position="350"/>
    </location>
</feature>
<feature type="disulfide bond" evidence="14">
    <location>
        <begin position="31"/>
        <end position="62"/>
    </location>
</feature>
<evidence type="ECO:0000256" key="10">
    <source>
        <dbReference type="ARBA" id="ARBA00023136"/>
    </source>
</evidence>
<evidence type="ECO:0000256" key="1">
    <source>
        <dbReference type="ARBA" id="ARBA00004141"/>
    </source>
</evidence>
<feature type="disulfide bond" evidence="14">
    <location>
        <begin position="50"/>
        <end position="83"/>
    </location>
</feature>
<feature type="binding site" description="axial binding residue" evidence="14">
    <location>
        <position position="45"/>
    </location>
    <ligand>
        <name>heme</name>
        <dbReference type="ChEBI" id="CHEBI:30413"/>
    </ligand>
    <ligandPart>
        <name>Fe</name>
        <dbReference type="ChEBI" id="CHEBI:18248"/>
    </ligandPart>
</feature>
<dbReference type="GO" id="GO:0098552">
    <property type="term" value="C:side of membrane"/>
    <property type="evidence" value="ECO:0007669"/>
    <property type="project" value="UniProtKB-KW"/>
</dbReference>
<evidence type="ECO:0000256" key="2">
    <source>
        <dbReference type="ARBA" id="ARBA00004589"/>
    </source>
</evidence>
<comment type="similarity">
    <text evidence="4">Belongs to the RBT5 family.</text>
</comment>
<gene>
    <name evidence="19" type="ORF">XA68_11098</name>
</gene>
<dbReference type="EMBL" id="LAZP02000134">
    <property type="protein sequence ID" value="PFH60356.1"/>
    <property type="molecule type" value="Genomic_DNA"/>
</dbReference>
<keyword evidence="11 14" id="KW-1015">Disulfide bond</keyword>
<evidence type="ECO:0000259" key="18">
    <source>
        <dbReference type="PROSITE" id="PS52012"/>
    </source>
</evidence>
<dbReference type="STRING" id="268505.A0A2A9PHQ6"/>
<accession>A0A2A9PHQ6</accession>
<evidence type="ECO:0000256" key="11">
    <source>
        <dbReference type="ARBA" id="ARBA00023157"/>
    </source>
</evidence>
<protein>
    <recommendedName>
        <fullName evidence="18">CFEM domain-containing protein</fullName>
    </recommendedName>
</protein>
<keyword evidence="10 16" id="KW-0472">Membrane</keyword>
<sequence>MRPRCLLSLALALTAGVAAQAQELPACAMTCLAPAIAQSKCPITDKKCLCTDAALVKNMTACVMASCSIKEALQAKNATATKCGEPVRDKSPGYVAVGTAFGILSSLCVIQRFAYKFWTKLDIGLDDWTTLAAMVISLPTIVFDAHIVGPNGMGRDTWTLSPDNINNFSLYFFVMEILYFADVALIKAALLFFYVRIFPAREVRRLLYGTLALVTIFGLAFICIAIFQCTPIDYYWRRWDGEHTGRCLNMLAIAWSNAAISIAIDIWMLAVPLWQLRSLKLDWKKKVGVAVMFCVGTFVTVVSILRLRALDFSSHSTNPTWDFFDVGIWSTVEINVGIICVCMPSLRLLLVRLIPSLSTSSQRGYLPAGSAQHANSPRRREMGSKVGDNQILHQTTYAVEYDDKENGEDMRVVYLQDVDVGSLSATAENVI</sequence>
<feature type="transmembrane region" description="Helical" evidence="16">
    <location>
        <begin position="168"/>
        <end position="194"/>
    </location>
</feature>
<feature type="transmembrane region" description="Helical" evidence="16">
    <location>
        <begin position="287"/>
        <end position="307"/>
    </location>
</feature>
<evidence type="ECO:0000256" key="12">
    <source>
        <dbReference type="ARBA" id="ARBA00023288"/>
    </source>
</evidence>
<evidence type="ECO:0000256" key="5">
    <source>
        <dbReference type="ARBA" id="ARBA00022525"/>
    </source>
</evidence>
<dbReference type="OrthoDB" id="2496787at2759"/>
<organism evidence="19 20">
    <name type="scientific">Ophiocordyceps unilateralis</name>
    <name type="common">Zombie-ant fungus</name>
    <name type="synonym">Torrubia unilateralis</name>
    <dbReference type="NCBI Taxonomy" id="268505"/>
    <lineage>
        <taxon>Eukaryota</taxon>
        <taxon>Fungi</taxon>
        <taxon>Dikarya</taxon>
        <taxon>Ascomycota</taxon>
        <taxon>Pezizomycotina</taxon>
        <taxon>Sordariomycetes</taxon>
        <taxon>Hypocreomycetidae</taxon>
        <taxon>Hypocreales</taxon>
        <taxon>Ophiocordycipitaceae</taxon>
        <taxon>Ophiocordyceps</taxon>
    </lineage>
</organism>
<feature type="signal peptide" evidence="17">
    <location>
        <begin position="1"/>
        <end position="21"/>
    </location>
</feature>
<evidence type="ECO:0000256" key="13">
    <source>
        <dbReference type="ARBA" id="ARBA00038359"/>
    </source>
</evidence>
<dbReference type="Proteomes" id="UP000037136">
    <property type="component" value="Unassembled WGS sequence"/>
</dbReference>
<keyword evidence="20" id="KW-1185">Reference proteome</keyword>
<reference evidence="19 20" key="2">
    <citation type="journal article" date="2017" name="Sci. Rep.">
        <title>Ant-infecting Ophiocordyceps genomes reveal a high diversity of potential behavioral manipulation genes and a possible major role for enterotoxins.</title>
        <authorList>
            <person name="de Bekker C."/>
            <person name="Ohm R.A."/>
            <person name="Evans H.C."/>
            <person name="Brachmann A."/>
            <person name="Hughes D.P."/>
        </authorList>
    </citation>
    <scope>NUCLEOTIDE SEQUENCE [LARGE SCALE GENOMIC DNA]</scope>
    <source>
        <strain evidence="19 20">SC16a</strain>
    </source>
</reference>
<feature type="region of interest" description="Disordered" evidence="15">
    <location>
        <begin position="360"/>
        <end position="385"/>
    </location>
</feature>
<keyword evidence="9 16" id="KW-1133">Transmembrane helix</keyword>
<evidence type="ECO:0000256" key="14">
    <source>
        <dbReference type="PROSITE-ProRule" id="PRU01356"/>
    </source>
</evidence>
<dbReference type="PANTHER" id="PTHR33048:SF143">
    <property type="entry name" value="EXTRACELLULAR MEMBRANE PROTEIN CFEM DOMAIN-CONTAINING PROTEIN-RELATED"/>
    <property type="match status" value="1"/>
</dbReference>
<evidence type="ECO:0000313" key="20">
    <source>
        <dbReference type="Proteomes" id="UP000037136"/>
    </source>
</evidence>
<dbReference type="Pfam" id="PF20684">
    <property type="entry name" value="Fung_rhodopsin"/>
    <property type="match status" value="1"/>
</dbReference>
<keyword evidence="14" id="KW-0408">Iron</keyword>
<evidence type="ECO:0000256" key="6">
    <source>
        <dbReference type="ARBA" id="ARBA00022622"/>
    </source>
</evidence>
<keyword evidence="5" id="KW-0964">Secreted</keyword>
<feature type="disulfide bond" evidence="14">
    <location>
        <begin position="41"/>
        <end position="48"/>
    </location>
</feature>
<dbReference type="GO" id="GO:0005576">
    <property type="term" value="C:extracellular region"/>
    <property type="evidence" value="ECO:0007669"/>
    <property type="project" value="UniProtKB-SubCell"/>
</dbReference>
<reference evidence="19 20" key="1">
    <citation type="journal article" date="2015" name="BMC Genomics">
        <title>Gene expression during zombie ant biting behavior reflects the complexity underlying fungal parasitic behavioral manipulation.</title>
        <authorList>
            <person name="de Bekker C."/>
            <person name="Ohm R.A."/>
            <person name="Loreto R.G."/>
            <person name="Sebastian A."/>
            <person name="Albert I."/>
            <person name="Merrow M."/>
            <person name="Brachmann A."/>
            <person name="Hughes D.P."/>
        </authorList>
    </citation>
    <scope>NUCLEOTIDE SEQUENCE [LARGE SCALE GENOMIC DNA]</scope>
    <source>
        <strain evidence="19 20">SC16a</strain>
    </source>
</reference>
<evidence type="ECO:0000256" key="9">
    <source>
        <dbReference type="ARBA" id="ARBA00022989"/>
    </source>
</evidence>
<name>A0A2A9PHQ6_OPHUN</name>
<evidence type="ECO:0000256" key="7">
    <source>
        <dbReference type="ARBA" id="ARBA00022692"/>
    </source>
</evidence>
<dbReference type="SMART" id="SM00747">
    <property type="entry name" value="CFEM"/>
    <property type="match status" value="1"/>
</dbReference>
<dbReference type="InterPro" id="IPR052337">
    <property type="entry name" value="SAT4-like"/>
</dbReference>
<evidence type="ECO:0000256" key="16">
    <source>
        <dbReference type="SAM" id="Phobius"/>
    </source>
</evidence>
<evidence type="ECO:0000256" key="17">
    <source>
        <dbReference type="SAM" id="SignalP"/>
    </source>
</evidence>
<dbReference type="AlphaFoldDB" id="A0A2A9PHQ6"/>
<keyword evidence="7 16" id="KW-0812">Transmembrane</keyword>
<evidence type="ECO:0000313" key="19">
    <source>
        <dbReference type="EMBL" id="PFH60356.1"/>
    </source>
</evidence>
<comment type="subcellular location">
    <subcellularLocation>
        <location evidence="2">Membrane</location>
        <topology evidence="2">Lipid-anchor</topology>
        <topology evidence="2">GPI-anchor</topology>
    </subcellularLocation>
    <subcellularLocation>
        <location evidence="1">Membrane</location>
        <topology evidence="1">Multi-pass membrane protein</topology>
    </subcellularLocation>
    <subcellularLocation>
        <location evidence="3">Secreted</location>
    </subcellularLocation>
</comment>
<evidence type="ECO:0000256" key="4">
    <source>
        <dbReference type="ARBA" id="ARBA00010031"/>
    </source>
</evidence>
<keyword evidence="6" id="KW-0325">Glycoprotein</keyword>
<feature type="transmembrane region" description="Helical" evidence="16">
    <location>
        <begin position="93"/>
        <end position="115"/>
    </location>
</feature>
<keyword evidence="14" id="KW-0349">Heme</keyword>
<dbReference type="GO" id="GO:0046872">
    <property type="term" value="F:metal ion binding"/>
    <property type="evidence" value="ECO:0007669"/>
    <property type="project" value="UniProtKB-UniRule"/>
</dbReference>
<proteinExistence type="inferred from homology"/>
<dbReference type="PANTHER" id="PTHR33048">
    <property type="entry name" value="PTH11-LIKE INTEGRAL MEMBRANE PROTEIN (AFU_ORTHOLOGUE AFUA_5G11245)"/>
    <property type="match status" value="1"/>
</dbReference>
<dbReference type="PROSITE" id="PS52012">
    <property type="entry name" value="CFEM"/>
    <property type="match status" value="1"/>
</dbReference>
<feature type="domain" description="CFEM" evidence="18">
    <location>
        <begin position="1"/>
        <end position="111"/>
    </location>
</feature>
<feature type="disulfide bond" evidence="14">
    <location>
        <begin position="27"/>
        <end position="67"/>
    </location>
</feature>
<dbReference type="InterPro" id="IPR049326">
    <property type="entry name" value="Rhodopsin_dom_fungi"/>
</dbReference>